<dbReference type="PANTHER" id="PTHR47018:SF3">
    <property type="entry name" value="MYCBP-ASSOCIATED PROTEIN"/>
    <property type="match status" value="1"/>
</dbReference>
<feature type="region of interest" description="Disordered" evidence="1">
    <location>
        <begin position="592"/>
        <end position="636"/>
    </location>
</feature>
<dbReference type="PANTHER" id="PTHR47018">
    <property type="entry name" value="CXC DOMAIN-CONTAINING PROTEIN-RELATED"/>
    <property type="match status" value="1"/>
</dbReference>
<sequence length="636" mass="72188">MALSQLVAQGTADEEDDELTLPVYHQQDDFLSLVHVALMIRADVPETPGYKRLDIGMHNVGDCVPESLQMFLNLLSGGERLLDEETIEEKENEVRSKALAVAQDIVYGVSNGKKWTPKHVGLGSTLHQVTRSKDLVKLFHKVGHILSYDQILQLDTGLAESVLNSLDEKSGTVIPPNLVQGNFVHFSADNIDILDETLDGKNTFHATQIAAWQRGAENSSLLDGVNPSKKRSLDIPESMDKIETIVARKSNPVFIKAVKTTWYDQAEDKKECKQAAKATDLAFNMLRSEGVIRSGWTEFNQSLSRGEFGDKFGHEVTKVGYMPIIQAPAHEMDTLNTVVKKCMHVATVLGQQYTIITVDQALYCKLVELKWAIPEYREKLVVQLGGLHISMCFLKTIGDHMKGSGLVDSWIESGLLGPNAAETVMNGKAYKRAMRAHKITLQALWRLLVPLLLKFCKTINVDLALQILRLLSSEQNVNDLITCLKSPQFQTVYDEFLTHKGQENVNFQFWWSYMEMIFILLDFTRAQREGDWELYLDSFRAMLPYFFRYDHLNYAKWGSVFIAEMEQLPYEVLQEFKKGNFVVKWKEGAFNEREEPCAQREGPCPQREEPGPQHEEPCSQLEEPCPEREEPCPQPE</sequence>
<gene>
    <name evidence="2" type="ORF">PACLA_8A007246</name>
</gene>
<comment type="caution">
    <text evidence="2">The sequence shown here is derived from an EMBL/GenBank/DDBJ whole genome shotgun (WGS) entry which is preliminary data.</text>
</comment>
<evidence type="ECO:0000313" key="3">
    <source>
        <dbReference type="Proteomes" id="UP001152795"/>
    </source>
</evidence>
<dbReference type="OrthoDB" id="5975977at2759"/>
<evidence type="ECO:0000313" key="2">
    <source>
        <dbReference type="EMBL" id="CAB3988586.1"/>
    </source>
</evidence>
<name>A0A7D9DMY8_PARCT</name>
<dbReference type="AlphaFoldDB" id="A0A7D9DMY8"/>
<feature type="compositionally biased region" description="Basic and acidic residues" evidence="1">
    <location>
        <begin position="606"/>
        <end position="617"/>
    </location>
</feature>
<feature type="compositionally biased region" description="Basic and acidic residues" evidence="1">
    <location>
        <begin position="625"/>
        <end position="636"/>
    </location>
</feature>
<protein>
    <submittedName>
        <fullName evidence="2">Uncharacterized protein</fullName>
    </submittedName>
</protein>
<dbReference type="Proteomes" id="UP001152795">
    <property type="component" value="Unassembled WGS sequence"/>
</dbReference>
<dbReference type="EMBL" id="CACRXK020001349">
    <property type="protein sequence ID" value="CAB3988586.1"/>
    <property type="molecule type" value="Genomic_DNA"/>
</dbReference>
<proteinExistence type="predicted"/>
<evidence type="ECO:0000256" key="1">
    <source>
        <dbReference type="SAM" id="MobiDB-lite"/>
    </source>
</evidence>
<accession>A0A7D9DMY8</accession>
<reference evidence="2" key="1">
    <citation type="submission" date="2020-04" db="EMBL/GenBank/DDBJ databases">
        <authorList>
            <person name="Alioto T."/>
            <person name="Alioto T."/>
            <person name="Gomez Garrido J."/>
        </authorList>
    </citation>
    <scope>NUCLEOTIDE SEQUENCE</scope>
    <source>
        <strain evidence="2">A484AB</strain>
    </source>
</reference>
<organism evidence="2 3">
    <name type="scientific">Paramuricea clavata</name>
    <name type="common">Red gorgonian</name>
    <name type="synonym">Violescent sea-whip</name>
    <dbReference type="NCBI Taxonomy" id="317549"/>
    <lineage>
        <taxon>Eukaryota</taxon>
        <taxon>Metazoa</taxon>
        <taxon>Cnidaria</taxon>
        <taxon>Anthozoa</taxon>
        <taxon>Octocorallia</taxon>
        <taxon>Malacalcyonacea</taxon>
        <taxon>Plexauridae</taxon>
        <taxon>Paramuricea</taxon>
    </lineage>
</organism>
<keyword evidence="3" id="KW-1185">Reference proteome</keyword>